<dbReference type="EMBL" id="CAUYUJ010002168">
    <property type="protein sequence ID" value="CAK0799533.1"/>
    <property type="molecule type" value="Genomic_DNA"/>
</dbReference>
<dbReference type="Proteomes" id="UP001189429">
    <property type="component" value="Unassembled WGS sequence"/>
</dbReference>
<evidence type="ECO:0000313" key="3">
    <source>
        <dbReference type="EMBL" id="CAK0799533.1"/>
    </source>
</evidence>
<keyword evidence="4" id="KW-1185">Reference proteome</keyword>
<feature type="compositionally biased region" description="Basic residues" evidence="2">
    <location>
        <begin position="254"/>
        <end position="265"/>
    </location>
</feature>
<feature type="region of interest" description="Disordered" evidence="2">
    <location>
        <begin position="205"/>
        <end position="297"/>
    </location>
</feature>
<feature type="compositionally biased region" description="Low complexity" evidence="2">
    <location>
        <begin position="109"/>
        <end position="121"/>
    </location>
</feature>
<feature type="compositionally biased region" description="Gly residues" evidence="2">
    <location>
        <begin position="240"/>
        <end position="252"/>
    </location>
</feature>
<evidence type="ECO:0000313" key="4">
    <source>
        <dbReference type="Proteomes" id="UP001189429"/>
    </source>
</evidence>
<feature type="compositionally biased region" description="Basic and acidic residues" evidence="2">
    <location>
        <begin position="266"/>
        <end position="279"/>
    </location>
</feature>
<evidence type="ECO:0000256" key="1">
    <source>
        <dbReference type="SAM" id="Coils"/>
    </source>
</evidence>
<accession>A0ABN9Q8P7</accession>
<feature type="compositionally biased region" description="Gly residues" evidence="2">
    <location>
        <begin position="286"/>
        <end position="297"/>
    </location>
</feature>
<proteinExistence type="predicted"/>
<feature type="coiled-coil region" evidence="1">
    <location>
        <begin position="175"/>
        <end position="202"/>
    </location>
</feature>
<keyword evidence="1" id="KW-0175">Coiled coil</keyword>
<reference evidence="3" key="1">
    <citation type="submission" date="2023-10" db="EMBL/GenBank/DDBJ databases">
        <authorList>
            <person name="Chen Y."/>
            <person name="Shah S."/>
            <person name="Dougan E. K."/>
            <person name="Thang M."/>
            <person name="Chan C."/>
        </authorList>
    </citation>
    <scope>NUCLEOTIDE SEQUENCE [LARGE SCALE GENOMIC DNA]</scope>
</reference>
<name>A0ABN9Q8P7_9DINO</name>
<protein>
    <submittedName>
        <fullName evidence="3">Uncharacterized protein</fullName>
    </submittedName>
</protein>
<gene>
    <name evidence="3" type="ORF">PCOR1329_LOCUS7942</name>
</gene>
<evidence type="ECO:0000256" key="2">
    <source>
        <dbReference type="SAM" id="MobiDB-lite"/>
    </source>
</evidence>
<comment type="caution">
    <text evidence="3">The sequence shown here is derived from an EMBL/GenBank/DDBJ whole genome shotgun (WGS) entry which is preliminary data.</text>
</comment>
<organism evidence="3 4">
    <name type="scientific">Prorocentrum cordatum</name>
    <dbReference type="NCBI Taxonomy" id="2364126"/>
    <lineage>
        <taxon>Eukaryota</taxon>
        <taxon>Sar</taxon>
        <taxon>Alveolata</taxon>
        <taxon>Dinophyceae</taxon>
        <taxon>Prorocentrales</taxon>
        <taxon>Prorocentraceae</taxon>
        <taxon>Prorocentrum</taxon>
    </lineage>
</organism>
<sequence>MDSVVGEEARARERLARPCLTEQVAAGRVGVLPRPSGGREVCRDWARRAEFGIGAEQVPTTAREAGCRARGPMRRAKAFDEEEGQGEVVLDPAPPFPSMLGPLGGALGEGPAMPTAAANAESADRADGALEERGALAVELRETCARLEAAAGVAAEASAALAEAEGRAQVRAEERDRLALALAEAEGRLQDVAEERDRLALALEGVMGARPGPHGGARRAGRGALQDPRPARSQRSPADGGAGRGRGRGLNVGGRRRHGPRRRRRLDCFRRGRCAERGGPRPPLRGGAGAGGGAGRP</sequence>
<feature type="region of interest" description="Disordered" evidence="2">
    <location>
        <begin position="61"/>
        <end position="126"/>
    </location>
</feature>